<comment type="catalytic activity">
    <reaction evidence="5">
        <text>5,10-methylenetetrahydromethanopterin + oxidized coenzyme F420-(gamma-L-Glu)(n) + 2 H(+) = 5,10-methenyl-5,6,7,8-tetrahydromethanopterin + reduced coenzyme F420-(gamma-L-Glu)(n)</text>
        <dbReference type="Rhea" id="RHEA:16721"/>
        <dbReference type="Rhea" id="RHEA-COMP:12939"/>
        <dbReference type="Rhea" id="RHEA-COMP:14378"/>
        <dbReference type="ChEBI" id="CHEBI:15378"/>
        <dbReference type="ChEBI" id="CHEBI:57818"/>
        <dbReference type="ChEBI" id="CHEBI:58337"/>
        <dbReference type="ChEBI" id="CHEBI:133980"/>
        <dbReference type="ChEBI" id="CHEBI:139511"/>
        <dbReference type="EC" id="1.5.98.1"/>
    </reaction>
</comment>
<dbReference type="InterPro" id="IPR002844">
    <property type="entry name" value="MTD"/>
</dbReference>
<organism evidence="6">
    <name type="scientific">Ignisphaera aggregans</name>
    <dbReference type="NCBI Taxonomy" id="334771"/>
    <lineage>
        <taxon>Archaea</taxon>
        <taxon>Thermoproteota</taxon>
        <taxon>Thermoprotei</taxon>
        <taxon>Desulfurococcales</taxon>
        <taxon>Desulfurococcaceae</taxon>
        <taxon>Ignisphaera</taxon>
    </lineage>
</organism>
<evidence type="ECO:0000256" key="1">
    <source>
        <dbReference type="ARBA" id="ARBA00007842"/>
    </source>
</evidence>
<keyword evidence="5" id="KW-0554">One-carbon metabolism</keyword>
<dbReference type="EC" id="1.5.98.1" evidence="2 5"/>
<accession>A0A7C5XLQ0</accession>
<dbReference type="AlphaFoldDB" id="A0A7C5XLQ0"/>
<evidence type="ECO:0000256" key="2">
    <source>
        <dbReference type="ARBA" id="ARBA00012904"/>
    </source>
</evidence>
<dbReference type="Gene3D" id="6.10.140.120">
    <property type="match status" value="1"/>
</dbReference>
<dbReference type="GO" id="GO:0030268">
    <property type="term" value="F:methylenetetrahydromethanopterin dehydrogenase activity"/>
    <property type="evidence" value="ECO:0007669"/>
    <property type="project" value="UniProtKB-UniRule"/>
</dbReference>
<evidence type="ECO:0000313" key="6">
    <source>
        <dbReference type="EMBL" id="HHP81327.1"/>
    </source>
</evidence>
<protein>
    <recommendedName>
        <fullName evidence="3 5">F420-dependent methylenetetrahydromethanopterin dehydrogenase</fullName>
        <shortName evidence="5">MTD</shortName>
        <ecNumber evidence="2 5">1.5.98.1</ecNumber>
    </recommendedName>
    <alternativeName>
        <fullName evidence="4 5">Coenzyme F420-dependent N5,N10-methylenetetrahydromethanopterin dehydrogenase</fullName>
    </alternativeName>
</protein>
<comment type="function">
    <text evidence="5">Catalyzes the oxidation of methylene-H(4)MPT to methenyl-H(4)MPT(+).</text>
</comment>
<dbReference type="Gene3D" id="3.40.50.10830">
    <property type="entry name" value="F420-dependent methylenetetrahydromethanopterin dehydrogenase (MTD)"/>
    <property type="match status" value="1"/>
</dbReference>
<proteinExistence type="inferred from homology"/>
<dbReference type="GO" id="GO:0015948">
    <property type="term" value="P:methanogenesis"/>
    <property type="evidence" value="ECO:0007669"/>
    <property type="project" value="InterPro"/>
</dbReference>
<dbReference type="EMBL" id="DRZI01000054">
    <property type="protein sequence ID" value="HHP81327.1"/>
    <property type="molecule type" value="Genomic_DNA"/>
</dbReference>
<dbReference type="PIRSF" id="PIRSF005627">
    <property type="entry name" value="MTD"/>
    <property type="match status" value="1"/>
</dbReference>
<dbReference type="HAMAP" id="MF_00058">
    <property type="entry name" value="MTD"/>
    <property type="match status" value="1"/>
</dbReference>
<reference evidence="6" key="1">
    <citation type="journal article" date="2020" name="mSystems">
        <title>Genome- and Community-Level Interaction Insights into Carbon Utilization and Element Cycling Functions of Hydrothermarchaeota in Hydrothermal Sediment.</title>
        <authorList>
            <person name="Zhou Z."/>
            <person name="Liu Y."/>
            <person name="Xu W."/>
            <person name="Pan J."/>
            <person name="Luo Z.H."/>
            <person name="Li M."/>
        </authorList>
    </citation>
    <scope>NUCLEOTIDE SEQUENCE [LARGE SCALE GENOMIC DNA]</scope>
    <source>
        <strain evidence="6">SpSt-1121</strain>
    </source>
</reference>
<name>A0A7C5XLQ0_9CREN</name>
<evidence type="ECO:0000256" key="3">
    <source>
        <dbReference type="ARBA" id="ARBA00014062"/>
    </source>
</evidence>
<dbReference type="Pfam" id="PF01993">
    <property type="entry name" value="MTD"/>
    <property type="match status" value="1"/>
</dbReference>
<sequence>MVKVCILKLGCIGSAPLLEYLLDERADRGDIEIRVISTGAKMYDEKYGLELAEKGLKEDCDIYIVVSPNATTPGPTKAREALREKGKHVIVISDAPTSKIVKDLDAKGFGYIIVLADSMIGARREFLDPIEMALFNSDLIRVLSVTGVYRLLQLEIDNVINQIKKGVESIQLPKIVVDKETIVKYAEFRNPYAKVKAMAAYEIARHVADLTVEGCFRIKEAERYIPIVAAAHEMMRYAALLADEAREIEKYGDTVVRTPHSVRGEVLYKEKIMEKPVKKE</sequence>
<dbReference type="GO" id="GO:0006730">
    <property type="term" value="P:one-carbon metabolic process"/>
    <property type="evidence" value="ECO:0007669"/>
    <property type="project" value="UniProtKB-UniRule"/>
</dbReference>
<gene>
    <name evidence="5" type="primary">mtd</name>
    <name evidence="6" type="ORF">ENM84_01535</name>
</gene>
<dbReference type="GO" id="GO:0008901">
    <property type="term" value="F:ferredoxin hydrogenase activity"/>
    <property type="evidence" value="ECO:0007669"/>
    <property type="project" value="InterPro"/>
</dbReference>
<dbReference type="NCBIfam" id="NF002162">
    <property type="entry name" value="PRK00994.1"/>
    <property type="match status" value="1"/>
</dbReference>
<evidence type="ECO:0000256" key="5">
    <source>
        <dbReference type="HAMAP-Rule" id="MF_00058"/>
    </source>
</evidence>
<comment type="caution">
    <text evidence="6">The sequence shown here is derived from an EMBL/GenBank/DDBJ whole genome shotgun (WGS) entry which is preliminary data.</text>
</comment>
<comment type="similarity">
    <text evidence="1 5">Belongs to the MTD family.</text>
</comment>
<keyword evidence="5" id="KW-0560">Oxidoreductase</keyword>
<evidence type="ECO:0000256" key="4">
    <source>
        <dbReference type="ARBA" id="ARBA00031410"/>
    </source>
</evidence>
<dbReference type="SUPFAM" id="SSF102324">
    <property type="entry name" value="F420-dependent methylenetetrahydromethanopterin dehydrogenase (MTD)"/>
    <property type="match status" value="1"/>
</dbReference>
<dbReference type="InterPro" id="IPR036080">
    <property type="entry name" value="MTD_sf"/>
</dbReference>